<evidence type="ECO:0000313" key="1">
    <source>
        <dbReference type="EMBL" id="RNI21881.1"/>
    </source>
</evidence>
<proteinExistence type="predicted"/>
<evidence type="ECO:0000313" key="2">
    <source>
        <dbReference type="Proteomes" id="UP000272117"/>
    </source>
</evidence>
<evidence type="ECO:0008006" key="3">
    <source>
        <dbReference type="Google" id="ProtNLM"/>
    </source>
</evidence>
<protein>
    <recommendedName>
        <fullName evidence="3">N-acetyltransferase domain-containing protein</fullName>
    </recommendedName>
</protein>
<dbReference type="EMBL" id="RJJD01000023">
    <property type="protein sequence ID" value="RNI21881.1"/>
    <property type="molecule type" value="Genomic_DNA"/>
</dbReference>
<dbReference type="RefSeq" id="WP_123129204.1">
    <property type="nucleotide sequence ID" value="NZ_RJJD01000023.1"/>
</dbReference>
<dbReference type="InterPro" id="IPR039968">
    <property type="entry name" value="BcerS-like"/>
</dbReference>
<reference evidence="1 2" key="1">
    <citation type="submission" date="2018-11" db="EMBL/GenBank/DDBJ databases">
        <title>Rufibacter latericius sp. nov., isolated from water in Baiyang Lake.</title>
        <authorList>
            <person name="Yang Y."/>
        </authorList>
    </citation>
    <scope>NUCLEOTIDE SEQUENCE [LARGE SCALE GENOMIC DNA]</scope>
    <source>
        <strain evidence="1 2">R-22-1c-1</strain>
    </source>
</reference>
<dbReference type="PANTHER" id="PTHR41368:SF1">
    <property type="entry name" value="PROTEIN YGHO"/>
    <property type="match status" value="1"/>
</dbReference>
<name>A0A3M9M8J1_9BACT</name>
<keyword evidence="2" id="KW-1185">Reference proteome</keyword>
<dbReference type="SUPFAM" id="SSF55729">
    <property type="entry name" value="Acyl-CoA N-acyltransferases (Nat)"/>
    <property type="match status" value="1"/>
</dbReference>
<dbReference type="AlphaFoldDB" id="A0A3M9M8J1"/>
<gene>
    <name evidence="1" type="ORF">EFB08_22310</name>
</gene>
<accession>A0A3M9M8J1</accession>
<dbReference type="PANTHER" id="PTHR41368">
    <property type="entry name" value="PROTEIN YGHO"/>
    <property type="match status" value="1"/>
</dbReference>
<dbReference type="Proteomes" id="UP000272117">
    <property type="component" value="Unassembled WGS sequence"/>
</dbReference>
<organism evidence="1 2">
    <name type="scientific">Rufibacter latericius</name>
    <dbReference type="NCBI Taxonomy" id="2487040"/>
    <lineage>
        <taxon>Bacteria</taxon>
        <taxon>Pseudomonadati</taxon>
        <taxon>Bacteroidota</taxon>
        <taxon>Cytophagia</taxon>
        <taxon>Cytophagales</taxon>
        <taxon>Hymenobacteraceae</taxon>
        <taxon>Rufibacter</taxon>
    </lineage>
</organism>
<comment type="caution">
    <text evidence="1">The sequence shown here is derived from an EMBL/GenBank/DDBJ whole genome shotgun (WGS) entry which is preliminary data.</text>
</comment>
<dbReference type="OrthoDB" id="9806005at2"/>
<dbReference type="Gene3D" id="3.40.630.30">
    <property type="match status" value="1"/>
</dbReference>
<sequence length="372" mass="42949">MWQVVPVNSKQLLKAFIDFPHELFKGDPNYVPELFIAQRDLLTPGKHPFHEHSTVQPFLAYNGNKVVGRIAAVLNRNHNQTNGQKDGFFGFFDCIDNQEIANLLFGQAAKWLKEQGAETMIGPVNPSTNETCGMLVEGFDSPPVVMMTYNKPYYLELLEKAGLTKQVDLIAYQFTQNFNERPFRMTKMLEERLQRKGIKIRKINLKNFKEEVTKIREVYNKAWDQNMGFVPMTPHEFDHMAKDMKMILDPDFCMVAEHDGEIIGFSLSVPDINQILINVKRGRLLPTGIFRLLFQKKKINGLRIVALGVLEGYRKLGIEACFYGHAMEEFKKKKMKVAEASWILENNTLMNQGLLNMDAKPYKKYRIYEKAI</sequence>
<dbReference type="InterPro" id="IPR016181">
    <property type="entry name" value="Acyl_CoA_acyltransferase"/>
</dbReference>